<evidence type="ECO:0000256" key="2">
    <source>
        <dbReference type="ARBA" id="ARBA00023015"/>
    </source>
</evidence>
<dbReference type="AlphaFoldDB" id="A0A1B1N1D6"/>
<dbReference type="InterPro" id="IPR005119">
    <property type="entry name" value="LysR_subst-bd"/>
</dbReference>
<comment type="similarity">
    <text evidence="1">Belongs to the LysR transcriptional regulatory family.</text>
</comment>
<dbReference type="PROSITE" id="PS50931">
    <property type="entry name" value="HTH_LYSR"/>
    <property type="match status" value="1"/>
</dbReference>
<gene>
    <name evidence="6" type="ORF">AWM70_11950</name>
</gene>
<protein>
    <submittedName>
        <fullName evidence="6">LysR family transcriptional regulator</fullName>
    </submittedName>
</protein>
<accession>A0A1B1N1D6</accession>
<dbReference type="Proteomes" id="UP000092573">
    <property type="component" value="Chromosome"/>
</dbReference>
<dbReference type="CDD" id="cd05466">
    <property type="entry name" value="PBP2_LTTR_substrate"/>
    <property type="match status" value="1"/>
</dbReference>
<dbReference type="Gene3D" id="3.40.190.290">
    <property type="match status" value="1"/>
</dbReference>
<evidence type="ECO:0000256" key="3">
    <source>
        <dbReference type="ARBA" id="ARBA00023125"/>
    </source>
</evidence>
<name>A0A1B1N1D6_9BACL</name>
<dbReference type="SUPFAM" id="SSF46785">
    <property type="entry name" value="Winged helix' DNA-binding domain"/>
    <property type="match status" value="1"/>
</dbReference>
<dbReference type="EMBL" id="CP014167">
    <property type="protein sequence ID" value="ANS75225.1"/>
    <property type="molecule type" value="Genomic_DNA"/>
</dbReference>
<evidence type="ECO:0000313" key="7">
    <source>
        <dbReference type="Proteomes" id="UP000092573"/>
    </source>
</evidence>
<dbReference type="GO" id="GO:0005829">
    <property type="term" value="C:cytosol"/>
    <property type="evidence" value="ECO:0007669"/>
    <property type="project" value="TreeGrafter"/>
</dbReference>
<dbReference type="SUPFAM" id="SSF53850">
    <property type="entry name" value="Periplasmic binding protein-like II"/>
    <property type="match status" value="1"/>
</dbReference>
<dbReference type="Pfam" id="PF03466">
    <property type="entry name" value="LysR_substrate"/>
    <property type="match status" value="1"/>
</dbReference>
<dbReference type="KEGG" id="pyg:AWM70_11950"/>
<dbReference type="PRINTS" id="PR00039">
    <property type="entry name" value="HTHLYSR"/>
</dbReference>
<proteinExistence type="inferred from homology"/>
<dbReference type="Pfam" id="PF00126">
    <property type="entry name" value="HTH_1"/>
    <property type="match status" value="1"/>
</dbReference>
<sequence>MRTDINKMNINHKGDIKFVMNRSLLQLIVTISETKSFTTAGEKLNMTQPAVSRAVTSLEKELGVTLLIRDRRSGVMLTPVGERIIRIYREILQGYDKVDQEIAREKGLETGSVRIGAFPVAASYFIPKIISRIKKRYPNLEFSIMEGTIADIHYLLDRREIDVGLVIAPEQSDQQTIPLYREGIFAVMREDHPLSAKTIIHPEDLRQEPMMICKAGYEPPVMAWFERANEIPRIEYVLYNYRTALQMVLAGEGLAVMSELSLLDLPPGLKVRRLSPVAYRDIHLAAAPKNERSIAVSLFIETAQNLFPFQTEHEPLIQI</sequence>
<reference evidence="6 7" key="1">
    <citation type="submission" date="2016-01" db="EMBL/GenBank/DDBJ databases">
        <title>Complete Genome Sequence of Paenibacillus yonginensis DCY84, a novel Plant Growth-Promoting Bacteria with Elicitation of Induced Systemic Resistance.</title>
        <authorList>
            <person name="Kim Y.J."/>
            <person name="Yang D.C."/>
            <person name="Sukweenadhi J."/>
        </authorList>
    </citation>
    <scope>NUCLEOTIDE SEQUENCE [LARGE SCALE GENOMIC DNA]</scope>
    <source>
        <strain evidence="6 7">DCY84</strain>
    </source>
</reference>
<dbReference type="InterPro" id="IPR036388">
    <property type="entry name" value="WH-like_DNA-bd_sf"/>
</dbReference>
<dbReference type="PANTHER" id="PTHR30419:SF24">
    <property type="entry name" value="HTH-TYPE TRANSCRIPTIONAL REGULATOR CZCR"/>
    <property type="match status" value="1"/>
</dbReference>
<dbReference type="InterPro" id="IPR050950">
    <property type="entry name" value="HTH-type_LysR_regulators"/>
</dbReference>
<dbReference type="Gene3D" id="1.10.10.10">
    <property type="entry name" value="Winged helix-like DNA-binding domain superfamily/Winged helix DNA-binding domain"/>
    <property type="match status" value="1"/>
</dbReference>
<feature type="domain" description="HTH lysR-type" evidence="5">
    <location>
        <begin position="20"/>
        <end position="78"/>
    </location>
</feature>
<evidence type="ECO:0000256" key="1">
    <source>
        <dbReference type="ARBA" id="ARBA00009437"/>
    </source>
</evidence>
<keyword evidence="2" id="KW-0805">Transcription regulation</keyword>
<dbReference type="PANTHER" id="PTHR30419">
    <property type="entry name" value="HTH-TYPE TRANSCRIPTIONAL REGULATOR YBHD"/>
    <property type="match status" value="1"/>
</dbReference>
<organism evidence="6 7">
    <name type="scientific">Paenibacillus yonginensis</name>
    <dbReference type="NCBI Taxonomy" id="1462996"/>
    <lineage>
        <taxon>Bacteria</taxon>
        <taxon>Bacillati</taxon>
        <taxon>Bacillota</taxon>
        <taxon>Bacilli</taxon>
        <taxon>Bacillales</taxon>
        <taxon>Paenibacillaceae</taxon>
        <taxon>Paenibacillus</taxon>
    </lineage>
</organism>
<dbReference type="InterPro" id="IPR000847">
    <property type="entry name" value="LysR_HTH_N"/>
</dbReference>
<dbReference type="GO" id="GO:0003677">
    <property type="term" value="F:DNA binding"/>
    <property type="evidence" value="ECO:0007669"/>
    <property type="project" value="UniProtKB-KW"/>
</dbReference>
<evidence type="ECO:0000313" key="6">
    <source>
        <dbReference type="EMBL" id="ANS75225.1"/>
    </source>
</evidence>
<keyword evidence="3" id="KW-0238">DNA-binding</keyword>
<dbReference type="InterPro" id="IPR036390">
    <property type="entry name" value="WH_DNA-bd_sf"/>
</dbReference>
<dbReference type="GO" id="GO:0003700">
    <property type="term" value="F:DNA-binding transcription factor activity"/>
    <property type="evidence" value="ECO:0007669"/>
    <property type="project" value="InterPro"/>
</dbReference>
<dbReference type="FunFam" id="1.10.10.10:FF:000001">
    <property type="entry name" value="LysR family transcriptional regulator"/>
    <property type="match status" value="1"/>
</dbReference>
<keyword evidence="4" id="KW-0804">Transcription</keyword>
<keyword evidence="7" id="KW-1185">Reference proteome</keyword>
<evidence type="ECO:0000259" key="5">
    <source>
        <dbReference type="PROSITE" id="PS50931"/>
    </source>
</evidence>
<evidence type="ECO:0000256" key="4">
    <source>
        <dbReference type="ARBA" id="ARBA00023163"/>
    </source>
</evidence>